<keyword evidence="5" id="KW-0598">Phosphotransferase system</keyword>
<evidence type="ECO:0000256" key="6">
    <source>
        <dbReference type="ARBA" id="ARBA00022777"/>
    </source>
</evidence>
<feature type="domain" description="PTS EIIA type-2" evidence="7">
    <location>
        <begin position="43"/>
        <end position="184"/>
    </location>
</feature>
<organism evidence="8 9">
    <name type="scientific">Lacticaseibacillus pantheris DSM 15945 = JCM 12539 = NBRC 106106</name>
    <dbReference type="NCBI Taxonomy" id="1423783"/>
    <lineage>
        <taxon>Bacteria</taxon>
        <taxon>Bacillati</taxon>
        <taxon>Bacillota</taxon>
        <taxon>Bacilli</taxon>
        <taxon>Lactobacillales</taxon>
        <taxon>Lactobacillaceae</taxon>
        <taxon>Lacticaseibacillus</taxon>
    </lineage>
</organism>
<evidence type="ECO:0000256" key="5">
    <source>
        <dbReference type="ARBA" id="ARBA00022683"/>
    </source>
</evidence>
<dbReference type="Gene3D" id="3.40.930.10">
    <property type="entry name" value="Mannitol-specific EII, Chain A"/>
    <property type="match status" value="1"/>
</dbReference>
<dbReference type="InterPro" id="IPR051351">
    <property type="entry name" value="Ascorbate-PTS_EIIA_comp"/>
</dbReference>
<keyword evidence="9" id="KW-1185">Reference proteome</keyword>
<keyword evidence="6" id="KW-0418">Kinase</keyword>
<keyword evidence="3" id="KW-0963">Cytoplasm</keyword>
<gene>
    <name evidence="8" type="ORF">FC50_GL001985</name>
</gene>
<dbReference type="PANTHER" id="PTHR36203">
    <property type="entry name" value="ASCORBATE-SPECIFIC PTS SYSTEM EIIA COMPONENT"/>
    <property type="match status" value="1"/>
</dbReference>
<dbReference type="Proteomes" id="UP000051922">
    <property type="component" value="Unassembled WGS sequence"/>
</dbReference>
<dbReference type="GO" id="GO:0005737">
    <property type="term" value="C:cytoplasm"/>
    <property type="evidence" value="ECO:0007669"/>
    <property type="project" value="UniProtKB-SubCell"/>
</dbReference>
<evidence type="ECO:0000313" key="9">
    <source>
        <dbReference type="Proteomes" id="UP000051922"/>
    </source>
</evidence>
<dbReference type="PROSITE" id="PS51094">
    <property type="entry name" value="PTS_EIIA_TYPE_2"/>
    <property type="match status" value="1"/>
</dbReference>
<evidence type="ECO:0000256" key="3">
    <source>
        <dbReference type="ARBA" id="ARBA00022490"/>
    </source>
</evidence>
<dbReference type="GO" id="GO:0009401">
    <property type="term" value="P:phosphoenolpyruvate-dependent sugar phosphotransferase system"/>
    <property type="evidence" value="ECO:0007669"/>
    <property type="project" value="UniProtKB-KW"/>
</dbReference>
<reference evidence="8 9" key="1">
    <citation type="journal article" date="2015" name="Genome Announc.">
        <title>Expanding the biotechnology potential of lactobacilli through comparative genomics of 213 strains and associated genera.</title>
        <authorList>
            <person name="Sun Z."/>
            <person name="Harris H.M."/>
            <person name="McCann A."/>
            <person name="Guo C."/>
            <person name="Argimon S."/>
            <person name="Zhang W."/>
            <person name="Yang X."/>
            <person name="Jeffery I.B."/>
            <person name="Cooney J.C."/>
            <person name="Kagawa T.F."/>
            <person name="Liu W."/>
            <person name="Song Y."/>
            <person name="Salvetti E."/>
            <person name="Wrobel A."/>
            <person name="Rasinkangas P."/>
            <person name="Parkhill J."/>
            <person name="Rea M.C."/>
            <person name="O'Sullivan O."/>
            <person name="Ritari J."/>
            <person name="Douillard F.P."/>
            <person name="Paul Ross R."/>
            <person name="Yang R."/>
            <person name="Briner A.E."/>
            <person name="Felis G.E."/>
            <person name="de Vos W.M."/>
            <person name="Barrangou R."/>
            <person name="Klaenhammer T.R."/>
            <person name="Caufield P.W."/>
            <person name="Cui Y."/>
            <person name="Zhang H."/>
            <person name="O'Toole P.W."/>
        </authorList>
    </citation>
    <scope>NUCLEOTIDE SEQUENCE [LARGE SCALE GENOMIC DNA]</scope>
    <source>
        <strain evidence="8 9">DSM 15945</strain>
    </source>
</reference>
<dbReference type="EMBL" id="AZFJ01000059">
    <property type="protein sequence ID" value="KRL84672.1"/>
    <property type="molecule type" value="Genomic_DNA"/>
</dbReference>
<dbReference type="PATRIC" id="fig|1423783.4.peg.2034"/>
<keyword evidence="2" id="KW-0813">Transport</keyword>
<dbReference type="AlphaFoldDB" id="A0A0R1TTQ4"/>
<dbReference type="GO" id="GO:0016301">
    <property type="term" value="F:kinase activity"/>
    <property type="evidence" value="ECO:0007669"/>
    <property type="project" value="UniProtKB-KW"/>
</dbReference>
<comment type="caution">
    <text evidence="8">The sequence shown here is derived from an EMBL/GenBank/DDBJ whole genome shotgun (WGS) entry which is preliminary data.</text>
</comment>
<name>A0A0R1TTQ4_9LACO</name>
<dbReference type="CDD" id="cd00211">
    <property type="entry name" value="PTS_IIA_fru"/>
    <property type="match status" value="1"/>
</dbReference>
<dbReference type="InterPro" id="IPR002178">
    <property type="entry name" value="PTS_EIIA_type-2_dom"/>
</dbReference>
<evidence type="ECO:0000256" key="1">
    <source>
        <dbReference type="ARBA" id="ARBA00004496"/>
    </source>
</evidence>
<dbReference type="Pfam" id="PF00359">
    <property type="entry name" value="PTS_EIIA_2"/>
    <property type="match status" value="1"/>
</dbReference>
<keyword evidence="4" id="KW-0808">Transferase</keyword>
<evidence type="ECO:0000259" key="7">
    <source>
        <dbReference type="PROSITE" id="PS51094"/>
    </source>
</evidence>
<sequence>MFHQYRGQIKVAPRKIRPYSTSLLTWNKDGFFCTSGGSIMLTNYTNLNAIAVRQNDIDATSVLTQTGDLLTAGGFADNRYTTAILDSFRSHGAYFVIAPGIALPHARPEQGARRTGISILTLTRPVDFGNAANGPANLLIGLAATSSDDHIELLQELVVKLSERWRYTAIVEATTKAAVLHLLE</sequence>
<accession>A0A0R1TTQ4</accession>
<dbReference type="PANTHER" id="PTHR36203:SF5">
    <property type="entry name" value="PTS SYSTEM, EIIA COMPONENT"/>
    <property type="match status" value="1"/>
</dbReference>
<dbReference type="STRING" id="1423783.FC50_GL001985"/>
<comment type="subcellular location">
    <subcellularLocation>
        <location evidence="1">Cytoplasm</location>
    </subcellularLocation>
</comment>
<evidence type="ECO:0000313" key="8">
    <source>
        <dbReference type="EMBL" id="KRL84672.1"/>
    </source>
</evidence>
<protein>
    <recommendedName>
        <fullName evidence="7">PTS EIIA type-2 domain-containing protein</fullName>
    </recommendedName>
</protein>
<evidence type="ECO:0000256" key="2">
    <source>
        <dbReference type="ARBA" id="ARBA00022448"/>
    </source>
</evidence>
<evidence type="ECO:0000256" key="4">
    <source>
        <dbReference type="ARBA" id="ARBA00022679"/>
    </source>
</evidence>
<dbReference type="InterPro" id="IPR016152">
    <property type="entry name" value="PTrfase/Anion_transptr"/>
</dbReference>
<dbReference type="SUPFAM" id="SSF55804">
    <property type="entry name" value="Phoshotransferase/anion transport protein"/>
    <property type="match status" value="1"/>
</dbReference>
<proteinExistence type="predicted"/>